<feature type="region of interest" description="Disordered" evidence="1">
    <location>
        <begin position="81"/>
        <end position="116"/>
    </location>
</feature>
<sequence length="451" mass="47605">MSARRTPTASPIAPLVNSQQLLSSLPSALQSLGHPGNALSASVPALHHAHSFGSRAAHQAATASGALGSLLAQSLGLSSDKSDKASALSTSGGSSALERSHHCSTPSGRPPTGMLHSMGAAAVSAVAAVTPFRDSWGAGSLDASKLKEKLAAREKRSTHAGILNEGPASKVVVGIPSQDHPTLAGRQGADFKASLRHSRQHRRLSRMRSRSRASASSARLAMARSQSQRHTTSGGSLFGDTDSPKLNHSKSLSHKGQQAHQLEEQQKQLQRALTTGSNSEGSADLGEGTDAGAVCWERTHQKTSSRLGNSNSAWEKASDKSDDEALQVASRMQSAHEPQLLGLDSDPLPAKAWSTEAEALENALDSALPGRVYGRSSGNWWMDSALPGKVWTQGSSFSFAKGGSVRIRQRTPAFLWPRGNLWAQLKRLVDGQCAASLRNFGQLVDRQRAAR</sequence>
<evidence type="ECO:0000313" key="2">
    <source>
        <dbReference type="EMBL" id="KAF5838270.1"/>
    </source>
</evidence>
<comment type="caution">
    <text evidence="2">The sequence shown here is derived from an EMBL/GenBank/DDBJ whole genome shotgun (WGS) entry which is preliminary data.</text>
</comment>
<accession>A0ABQ7GUI2</accession>
<feature type="region of interest" description="Disordered" evidence="1">
    <location>
        <begin position="177"/>
        <end position="289"/>
    </location>
</feature>
<evidence type="ECO:0000313" key="3">
    <source>
        <dbReference type="Proteomes" id="UP000815325"/>
    </source>
</evidence>
<protein>
    <submittedName>
        <fullName evidence="2">Uncharacterized protein</fullName>
    </submittedName>
</protein>
<proteinExistence type="predicted"/>
<keyword evidence="3" id="KW-1185">Reference proteome</keyword>
<evidence type="ECO:0000256" key="1">
    <source>
        <dbReference type="SAM" id="MobiDB-lite"/>
    </source>
</evidence>
<gene>
    <name evidence="2" type="ORF">DUNSADRAFT_3186</name>
</gene>
<organism evidence="2 3">
    <name type="scientific">Dunaliella salina</name>
    <name type="common">Green alga</name>
    <name type="synonym">Protococcus salinus</name>
    <dbReference type="NCBI Taxonomy" id="3046"/>
    <lineage>
        <taxon>Eukaryota</taxon>
        <taxon>Viridiplantae</taxon>
        <taxon>Chlorophyta</taxon>
        <taxon>core chlorophytes</taxon>
        <taxon>Chlorophyceae</taxon>
        <taxon>CS clade</taxon>
        <taxon>Chlamydomonadales</taxon>
        <taxon>Dunaliellaceae</taxon>
        <taxon>Dunaliella</taxon>
    </lineage>
</organism>
<feature type="compositionally biased region" description="Basic residues" evidence="1">
    <location>
        <begin position="194"/>
        <end position="211"/>
    </location>
</feature>
<feature type="compositionally biased region" description="Polar residues" evidence="1">
    <location>
        <begin position="302"/>
        <end position="313"/>
    </location>
</feature>
<reference evidence="2" key="1">
    <citation type="submission" date="2017-08" db="EMBL/GenBank/DDBJ databases">
        <authorList>
            <person name="Polle J.E."/>
            <person name="Barry K."/>
            <person name="Cushman J."/>
            <person name="Schmutz J."/>
            <person name="Tran D."/>
            <person name="Hathwaick L.T."/>
            <person name="Yim W.C."/>
            <person name="Jenkins J."/>
            <person name="Mckie-Krisberg Z.M."/>
            <person name="Prochnik S."/>
            <person name="Lindquist E."/>
            <person name="Dockter R.B."/>
            <person name="Adam C."/>
            <person name="Molina H."/>
            <person name="Bunkerborg J."/>
            <person name="Jin E."/>
            <person name="Buchheim M."/>
            <person name="Magnuson J."/>
        </authorList>
    </citation>
    <scope>NUCLEOTIDE SEQUENCE</scope>
    <source>
        <strain evidence="2">CCAP 19/18</strain>
    </source>
</reference>
<dbReference type="Proteomes" id="UP000815325">
    <property type="component" value="Unassembled WGS sequence"/>
</dbReference>
<feature type="compositionally biased region" description="Low complexity" evidence="1">
    <location>
        <begin position="212"/>
        <end position="229"/>
    </location>
</feature>
<feature type="compositionally biased region" description="Low complexity" evidence="1">
    <location>
        <begin position="81"/>
        <end position="97"/>
    </location>
</feature>
<feature type="region of interest" description="Disordered" evidence="1">
    <location>
        <begin position="301"/>
        <end position="325"/>
    </location>
</feature>
<name>A0ABQ7GUI2_DUNSA</name>
<dbReference type="EMBL" id="MU069585">
    <property type="protein sequence ID" value="KAF5838270.1"/>
    <property type="molecule type" value="Genomic_DNA"/>
</dbReference>
<feature type="compositionally biased region" description="Polar residues" evidence="1">
    <location>
        <begin position="271"/>
        <end position="281"/>
    </location>
</feature>